<dbReference type="Proteomes" id="UP000051634">
    <property type="component" value="Unassembled WGS sequence"/>
</dbReference>
<name>A0A0T5YWN3_9GAMM</name>
<dbReference type="EMBL" id="LDXT01000085">
    <property type="protein sequence ID" value="KRT55010.1"/>
    <property type="molecule type" value="Genomic_DNA"/>
</dbReference>
<evidence type="ECO:0000313" key="3">
    <source>
        <dbReference type="EMBL" id="KRT55010.1"/>
    </source>
</evidence>
<dbReference type="PANTHER" id="PTHR47763">
    <property type="entry name" value="ALPHA-PROTEIN KINASE VWKA"/>
    <property type="match status" value="1"/>
</dbReference>
<reference evidence="3 4" key="1">
    <citation type="submission" date="2015-11" db="EMBL/GenBank/DDBJ databases">
        <title>The genome of Candidatus Endoriftia persephone in Ridgeia piscesae and population structure of the North Eastern Pacific vestimentiferan symbionts.</title>
        <authorList>
            <person name="Perez M."/>
            <person name="Juniper K.S."/>
        </authorList>
    </citation>
    <scope>NUCLEOTIDE SEQUENCE [LARGE SCALE GENOMIC DNA]</scope>
    <source>
        <strain evidence="3">Ind11</strain>
    </source>
</reference>
<feature type="signal peptide" evidence="1">
    <location>
        <begin position="1"/>
        <end position="19"/>
    </location>
</feature>
<protein>
    <submittedName>
        <fullName evidence="3">von Willebrand factor type A domain</fullName>
    </submittedName>
</protein>
<dbReference type="AlphaFoldDB" id="A0A0T5YWN3"/>
<evidence type="ECO:0000256" key="1">
    <source>
        <dbReference type="SAM" id="SignalP"/>
    </source>
</evidence>
<proteinExistence type="predicted"/>
<sequence>MRFSAFVLILCLFVTNVAAENNRPLLMPGKQSLYQRMLNKPGALIFQSPGADIGEPTKPFTAYYIYQRREQAGQQWLQVGINRHGDLQGWIREHELIPWNQGLTVAFREPLGHDRVLLFRDNNELKQLIEADDPAVYRELYSAAESGQLPADSPVIAIQPSNHVDILQDFYLVPIRSHEDIYLGSEPARLLQVSSVPLESHKQAQPKPQQPATPAAPLRRFRSGVVFVIDSTLSMDPYIDRTRKAVRKVYDVITREELTGDVSFGLVAFRDSTDAVPELEYRSRVYVDLEQGKDAAGFFGAVESLKAATASSKGFIEDSYAGVYDAIDSIDWRGQDARYVVLITDAGPREASDPLSGTGLSAESLNRLARNKGIALSVLHLLTPTPYANHAKAEQKYRDLSHYPGIGSFYFGVKTGDVQRFGRVLDSLAHQITDQVKIAAMAAAGRQLQPIQPPVEMTQRAEPDEDQSQLAEFQAKVAKLGYALRMRYLQRDQEQQIPNLFNAWLVDRDLSDPTRQTLDIRVLLSRDQLSDLHSIMRQVLETAEEGLLSPRNFLNDLKSLAATIARDPQQLGSTTRVSGARAGNLADMGFMREYIEDLPYTGEVMDLSLENWQDWPAQQQLEFIHRLEEKINYYQVLHDHTDLWVSLDGGPIDGDSVFPLAIEMLP</sequence>
<comment type="caution">
    <text evidence="3">The sequence shown here is derived from an EMBL/GenBank/DDBJ whole genome shotgun (WGS) entry which is preliminary data.</text>
</comment>
<keyword evidence="1" id="KW-0732">Signal</keyword>
<dbReference type="GO" id="GO:0004674">
    <property type="term" value="F:protein serine/threonine kinase activity"/>
    <property type="evidence" value="ECO:0007669"/>
    <property type="project" value="TreeGrafter"/>
</dbReference>
<keyword evidence="4" id="KW-1185">Reference proteome</keyword>
<dbReference type="PANTHER" id="PTHR47763:SF1">
    <property type="entry name" value="DUF659 DOMAIN-CONTAINING PROTEIN"/>
    <property type="match status" value="1"/>
</dbReference>
<accession>A0A0T5YWN3</accession>
<feature type="chain" id="PRO_5006667026" evidence="1">
    <location>
        <begin position="20"/>
        <end position="666"/>
    </location>
</feature>
<dbReference type="PROSITE" id="PS50234">
    <property type="entry name" value="VWFA"/>
    <property type="match status" value="1"/>
</dbReference>
<dbReference type="GO" id="GO:0005737">
    <property type="term" value="C:cytoplasm"/>
    <property type="evidence" value="ECO:0007669"/>
    <property type="project" value="TreeGrafter"/>
</dbReference>
<dbReference type="Gene3D" id="3.40.50.410">
    <property type="entry name" value="von Willebrand factor, type A domain"/>
    <property type="match status" value="1"/>
</dbReference>
<feature type="domain" description="VWFA" evidence="2">
    <location>
        <begin position="224"/>
        <end position="432"/>
    </location>
</feature>
<dbReference type="CDD" id="cd00198">
    <property type="entry name" value="vWFA"/>
    <property type="match status" value="1"/>
</dbReference>
<dbReference type="OrthoDB" id="9801841at2"/>
<evidence type="ECO:0000313" key="4">
    <source>
        <dbReference type="Proteomes" id="UP000051634"/>
    </source>
</evidence>
<evidence type="ECO:0000259" key="2">
    <source>
        <dbReference type="PROSITE" id="PS50234"/>
    </source>
</evidence>
<gene>
    <name evidence="3" type="ORF">Ga0074115_11265</name>
</gene>
<organism evidence="3 4">
    <name type="scientific">endosymbiont of Ridgeia piscesae</name>
    <dbReference type="NCBI Taxonomy" id="54398"/>
    <lineage>
        <taxon>Bacteria</taxon>
        <taxon>Pseudomonadati</taxon>
        <taxon>Pseudomonadota</taxon>
        <taxon>Gammaproteobacteria</taxon>
        <taxon>sulfur-oxidizing symbionts</taxon>
    </lineage>
</organism>
<dbReference type="InterPro" id="IPR036465">
    <property type="entry name" value="vWFA_dom_sf"/>
</dbReference>
<dbReference type="InterPro" id="IPR052969">
    <property type="entry name" value="Thr-specific_kinase-like"/>
</dbReference>
<dbReference type="SUPFAM" id="SSF53300">
    <property type="entry name" value="vWA-like"/>
    <property type="match status" value="1"/>
</dbReference>
<dbReference type="RefSeq" id="WP_060528416.1">
    <property type="nucleotide sequence ID" value="NZ_KQ557128.1"/>
</dbReference>
<dbReference type="InterPro" id="IPR002035">
    <property type="entry name" value="VWF_A"/>
</dbReference>